<comment type="caution">
    <text evidence="2">The sequence shown here is derived from an EMBL/GenBank/DDBJ whole genome shotgun (WGS) entry which is preliminary data.</text>
</comment>
<protein>
    <submittedName>
        <fullName evidence="2">Uncharacterized protein</fullName>
    </submittedName>
</protein>
<sequence length="77" mass="8937">MLTRQLGTTRVRVRAGTNDDRRQHALSRLKSRRISFTLLFLLAITSLEVTLGPFDLPPSNKTPSFQQPFQYSLIHYY</sequence>
<name>A0A1Y2BLS8_9TREE</name>
<keyword evidence="1" id="KW-1133">Transmembrane helix</keyword>
<proteinExistence type="predicted"/>
<dbReference type="InParanoid" id="A0A1Y2BLS8"/>
<keyword evidence="3" id="KW-1185">Reference proteome</keyword>
<keyword evidence="1" id="KW-0472">Membrane</keyword>
<organism evidence="2 3">
    <name type="scientific">Naematelia encephala</name>
    <dbReference type="NCBI Taxonomy" id="71784"/>
    <lineage>
        <taxon>Eukaryota</taxon>
        <taxon>Fungi</taxon>
        <taxon>Dikarya</taxon>
        <taxon>Basidiomycota</taxon>
        <taxon>Agaricomycotina</taxon>
        <taxon>Tremellomycetes</taxon>
        <taxon>Tremellales</taxon>
        <taxon>Naemateliaceae</taxon>
        <taxon>Naematelia</taxon>
    </lineage>
</organism>
<dbReference type="EMBL" id="MCFC01000001">
    <property type="protein sequence ID" value="ORY35726.1"/>
    <property type="molecule type" value="Genomic_DNA"/>
</dbReference>
<keyword evidence="1" id="KW-0812">Transmembrane</keyword>
<reference evidence="2 3" key="1">
    <citation type="submission" date="2016-07" db="EMBL/GenBank/DDBJ databases">
        <title>Pervasive Adenine N6-methylation of Active Genes in Fungi.</title>
        <authorList>
            <consortium name="DOE Joint Genome Institute"/>
            <person name="Mondo S.J."/>
            <person name="Dannebaum R.O."/>
            <person name="Kuo R.C."/>
            <person name="Labutti K."/>
            <person name="Haridas S."/>
            <person name="Kuo A."/>
            <person name="Salamov A."/>
            <person name="Ahrendt S.R."/>
            <person name="Lipzen A."/>
            <person name="Sullivan W."/>
            <person name="Andreopoulos W.B."/>
            <person name="Clum A."/>
            <person name="Lindquist E."/>
            <person name="Daum C."/>
            <person name="Ramamoorthy G.K."/>
            <person name="Gryganskyi A."/>
            <person name="Culley D."/>
            <person name="Magnuson J.K."/>
            <person name="James T.Y."/>
            <person name="O'Malley M.A."/>
            <person name="Stajich J.E."/>
            <person name="Spatafora J.W."/>
            <person name="Visel A."/>
            <person name="Grigoriev I.V."/>
        </authorList>
    </citation>
    <scope>NUCLEOTIDE SEQUENCE [LARGE SCALE GENOMIC DNA]</scope>
    <source>
        <strain evidence="2 3">68-887.2</strain>
    </source>
</reference>
<feature type="transmembrane region" description="Helical" evidence="1">
    <location>
        <begin position="34"/>
        <end position="54"/>
    </location>
</feature>
<dbReference type="Proteomes" id="UP000193986">
    <property type="component" value="Unassembled WGS sequence"/>
</dbReference>
<evidence type="ECO:0000256" key="1">
    <source>
        <dbReference type="SAM" id="Phobius"/>
    </source>
</evidence>
<gene>
    <name evidence="2" type="ORF">BCR39DRAFT_29714</name>
</gene>
<evidence type="ECO:0000313" key="2">
    <source>
        <dbReference type="EMBL" id="ORY35726.1"/>
    </source>
</evidence>
<dbReference type="AlphaFoldDB" id="A0A1Y2BLS8"/>
<accession>A0A1Y2BLS8</accession>
<evidence type="ECO:0000313" key="3">
    <source>
        <dbReference type="Proteomes" id="UP000193986"/>
    </source>
</evidence>